<dbReference type="Gene3D" id="1.20.144.10">
    <property type="entry name" value="Phosphatidic acid phosphatase type 2/haloperoxidase"/>
    <property type="match status" value="1"/>
</dbReference>
<evidence type="ECO:0000313" key="4">
    <source>
        <dbReference type="Proteomes" id="UP000237990"/>
    </source>
</evidence>
<keyword evidence="1" id="KW-0812">Transmembrane</keyword>
<feature type="transmembrane region" description="Helical" evidence="1">
    <location>
        <begin position="146"/>
        <end position="166"/>
    </location>
</feature>
<protein>
    <submittedName>
        <fullName evidence="3">Conserved hypothetical prolipoprotein</fullName>
    </submittedName>
</protein>
<feature type="transmembrane region" description="Helical" evidence="1">
    <location>
        <begin position="310"/>
        <end position="330"/>
    </location>
</feature>
<feature type="domain" description="Phosphatidic acid phosphatase type 2/haloperoxidase" evidence="2">
    <location>
        <begin position="146"/>
        <end position="320"/>
    </location>
</feature>
<feature type="transmembrane region" description="Helical" evidence="1">
    <location>
        <begin position="103"/>
        <end position="126"/>
    </location>
</feature>
<keyword evidence="1" id="KW-1133">Transmembrane helix</keyword>
<dbReference type="InterPro" id="IPR000326">
    <property type="entry name" value="PAP2/HPO"/>
</dbReference>
<evidence type="ECO:0000256" key="1">
    <source>
        <dbReference type="SAM" id="Phobius"/>
    </source>
</evidence>
<dbReference type="AlphaFoldDB" id="A0AAD2JDK5"/>
<dbReference type="SUPFAM" id="SSF48317">
    <property type="entry name" value="Acid phosphatase/Vanadium-dependent haloperoxidase"/>
    <property type="match status" value="1"/>
</dbReference>
<proteinExistence type="predicted"/>
<name>A0AAD2JDK5_MESFO</name>
<keyword evidence="1" id="KW-0472">Membrane</keyword>
<dbReference type="Pfam" id="PF01569">
    <property type="entry name" value="PAP2"/>
    <property type="match status" value="1"/>
</dbReference>
<dbReference type="Proteomes" id="UP000237990">
    <property type="component" value="Chromosome"/>
</dbReference>
<dbReference type="EMBL" id="CP022432">
    <property type="protein sequence ID" value="AVN65463.1"/>
    <property type="molecule type" value="Genomic_DNA"/>
</dbReference>
<dbReference type="InterPro" id="IPR036938">
    <property type="entry name" value="PAP2/HPO_sf"/>
</dbReference>
<sequence>MQINSWFAKGMDNRVIKIIVWVYEEAGMTQSFIFIFLFIAVILEVTFISSNKSLKWKIILILYYVGWLVFWLSFNIIEIVSAPNRNDGFGPGVNGWFLDSQKIRQYILIALFIIETLGFVATFYYLRFKFSNRADLLKNGYRVDAIKALTIYILSSLVVWIMKPVFGRPYFYSVDFSNLFYSDRLQPEWRDYWIQTGHTIKSWGILNEGTVESVSYKEWWQINDFFGNIGDLFKPLGSGKAGWWNMDFPSGHMNSCFAILFCGYFFFGQRKNRNINIWKWVFLVIWFIHINLMQYTQIISRTHWITDTSFTISISLILLIINGFLIDKIIKRYNTKNNKNFR</sequence>
<organism evidence="3 4">
    <name type="scientific">Mesoplasma florum</name>
    <name type="common">Acholeplasma florum</name>
    <dbReference type="NCBI Taxonomy" id="2151"/>
    <lineage>
        <taxon>Bacteria</taxon>
        <taxon>Bacillati</taxon>
        <taxon>Mycoplasmatota</taxon>
        <taxon>Mollicutes</taxon>
        <taxon>Entomoplasmatales</taxon>
        <taxon>Entomoplasmataceae</taxon>
        <taxon>Mesoplasma</taxon>
    </lineage>
</organism>
<feature type="transmembrane region" description="Helical" evidence="1">
    <location>
        <begin position="280"/>
        <end position="298"/>
    </location>
</feature>
<gene>
    <name evidence="3" type="ORF">MflW12_0580</name>
</gene>
<evidence type="ECO:0000313" key="3">
    <source>
        <dbReference type="EMBL" id="AVN65463.1"/>
    </source>
</evidence>
<feature type="transmembrane region" description="Helical" evidence="1">
    <location>
        <begin position="31"/>
        <end position="49"/>
    </location>
</feature>
<evidence type="ECO:0000259" key="2">
    <source>
        <dbReference type="Pfam" id="PF01569"/>
    </source>
</evidence>
<accession>A0AAD2JDK5</accession>
<feature type="transmembrane region" description="Helical" evidence="1">
    <location>
        <begin position="61"/>
        <end position="83"/>
    </location>
</feature>
<feature type="transmembrane region" description="Helical" evidence="1">
    <location>
        <begin position="251"/>
        <end position="268"/>
    </location>
</feature>
<reference evidence="3 4" key="1">
    <citation type="submission" date="2017-07" db="EMBL/GenBank/DDBJ databases">
        <title>Comparative genomic analysis of Mesoplasma florum.</title>
        <authorList>
            <person name="Baby V."/>
            <person name="Lachance J.-C."/>
            <person name="Gagnon J."/>
            <person name="Lucier J.-F."/>
            <person name="Matteau D."/>
            <person name="Knight T.F."/>
            <person name="Rodrigue S."/>
        </authorList>
    </citation>
    <scope>NUCLEOTIDE SEQUENCE [LARGE SCALE GENOMIC DNA]</scope>
    <source>
        <strain evidence="3 4">W12</strain>
    </source>
</reference>